<organism evidence="1 2">
    <name type="scientific">Lentinula aff. lateritia</name>
    <dbReference type="NCBI Taxonomy" id="2804960"/>
    <lineage>
        <taxon>Eukaryota</taxon>
        <taxon>Fungi</taxon>
        <taxon>Dikarya</taxon>
        <taxon>Basidiomycota</taxon>
        <taxon>Agaricomycotina</taxon>
        <taxon>Agaricomycetes</taxon>
        <taxon>Agaricomycetidae</taxon>
        <taxon>Agaricales</taxon>
        <taxon>Marasmiineae</taxon>
        <taxon>Omphalotaceae</taxon>
        <taxon>Lentinula</taxon>
    </lineage>
</organism>
<gene>
    <name evidence="1" type="ORF">F5876DRAFT_91746</name>
</gene>
<accession>A0ACC1TJH1</accession>
<reference evidence="1" key="1">
    <citation type="submission" date="2022-09" db="EMBL/GenBank/DDBJ databases">
        <title>A Global Phylogenomic Analysis of the Shiitake Genus Lentinula.</title>
        <authorList>
            <consortium name="DOE Joint Genome Institute"/>
            <person name="Sierra-Patev S."/>
            <person name="Min B."/>
            <person name="Naranjo-Ortiz M."/>
            <person name="Looney B."/>
            <person name="Konkel Z."/>
            <person name="Slot J.C."/>
            <person name="Sakamoto Y."/>
            <person name="Steenwyk J.L."/>
            <person name="Rokas A."/>
            <person name="Carro J."/>
            <person name="Camarero S."/>
            <person name="Ferreira P."/>
            <person name="Molpeceres G."/>
            <person name="Ruiz-Duenas F.J."/>
            <person name="Serrano A."/>
            <person name="Henrissat B."/>
            <person name="Drula E."/>
            <person name="Hughes K.W."/>
            <person name="Mata J.L."/>
            <person name="Ishikawa N.K."/>
            <person name="Vargas-Isla R."/>
            <person name="Ushijima S."/>
            <person name="Smith C.A."/>
            <person name="Ahrendt S."/>
            <person name="Andreopoulos W."/>
            <person name="He G."/>
            <person name="Labutti K."/>
            <person name="Lipzen A."/>
            <person name="Ng V."/>
            <person name="Riley R."/>
            <person name="Sandor L."/>
            <person name="Barry K."/>
            <person name="Martinez A.T."/>
            <person name="Xiao Y."/>
            <person name="Gibbons J.G."/>
            <person name="Terashima K."/>
            <person name="Grigoriev I.V."/>
            <person name="Hibbett D.S."/>
        </authorList>
    </citation>
    <scope>NUCLEOTIDE SEQUENCE</scope>
    <source>
        <strain evidence="1">TMI1499</strain>
    </source>
</reference>
<keyword evidence="2" id="KW-1185">Reference proteome</keyword>
<dbReference type="Proteomes" id="UP001163835">
    <property type="component" value="Unassembled WGS sequence"/>
</dbReference>
<comment type="caution">
    <text evidence="1">The sequence shown here is derived from an EMBL/GenBank/DDBJ whole genome shotgun (WGS) entry which is preliminary data.</text>
</comment>
<dbReference type="EMBL" id="MU795820">
    <property type="protein sequence ID" value="KAJ3804758.1"/>
    <property type="molecule type" value="Genomic_DNA"/>
</dbReference>
<protein>
    <submittedName>
        <fullName evidence="1">Uncharacterized protein</fullName>
    </submittedName>
</protein>
<sequence length="108" mass="11966">MSTTRCESYSFPWIFKDCQERTGQNRGVLLYQPLNPSSRQTDFRVITLPGALASVSKFIYVAVKDPHSGSTDPCPTAICTRGCSTQHHCQGFFTNLHACLLVSASLQH</sequence>
<name>A0ACC1TJH1_9AGAR</name>
<evidence type="ECO:0000313" key="2">
    <source>
        <dbReference type="Proteomes" id="UP001163835"/>
    </source>
</evidence>
<proteinExistence type="predicted"/>
<evidence type="ECO:0000313" key="1">
    <source>
        <dbReference type="EMBL" id="KAJ3804758.1"/>
    </source>
</evidence>